<accession>A0AC58TUU6</accession>
<evidence type="ECO:0000313" key="1">
    <source>
        <dbReference type="Proteomes" id="UP000790787"/>
    </source>
</evidence>
<reference evidence="2" key="2">
    <citation type="submission" date="2025-08" db="UniProtKB">
        <authorList>
            <consortium name="RefSeq"/>
        </authorList>
    </citation>
    <scope>IDENTIFICATION</scope>
    <source>
        <tissue evidence="2">Leaf</tissue>
    </source>
</reference>
<proteinExistence type="predicted"/>
<dbReference type="Proteomes" id="UP000790787">
    <property type="component" value="Chromosome 22"/>
</dbReference>
<evidence type="ECO:0000313" key="2">
    <source>
        <dbReference type="RefSeq" id="XP_075100984.1"/>
    </source>
</evidence>
<dbReference type="RefSeq" id="XP_075100984.1">
    <property type="nucleotide sequence ID" value="XM_075244883.1"/>
</dbReference>
<gene>
    <name evidence="2" type="primary">LOC107825331</name>
</gene>
<keyword evidence="1" id="KW-1185">Reference proteome</keyword>
<protein>
    <submittedName>
        <fullName evidence="2">Uncharacterized protein LOC107825331</fullName>
    </submittedName>
</protein>
<name>A0AC58TUU6_TOBAC</name>
<sequence length="139" mass="16166">MRSTKLQDMGVLTLNPRLLSHNSHRRFIFLFVEDCLPLAEEKFREVIKTNYYTRTKFGCKLTSEQVKNLCKLFTSASKESGSEESGSQLKSETSIMAKRGRSMGRHVHKKKKTERARQAKWVEVEESRSMHIHICTEVM</sequence>
<organism evidence="1 2">
    <name type="scientific">Nicotiana tabacum</name>
    <name type="common">Common tobacco</name>
    <dbReference type="NCBI Taxonomy" id="4097"/>
    <lineage>
        <taxon>Eukaryota</taxon>
        <taxon>Viridiplantae</taxon>
        <taxon>Streptophyta</taxon>
        <taxon>Embryophyta</taxon>
        <taxon>Tracheophyta</taxon>
        <taxon>Spermatophyta</taxon>
        <taxon>Magnoliopsida</taxon>
        <taxon>eudicotyledons</taxon>
        <taxon>Gunneridae</taxon>
        <taxon>Pentapetalae</taxon>
        <taxon>asterids</taxon>
        <taxon>lamiids</taxon>
        <taxon>Solanales</taxon>
        <taxon>Solanaceae</taxon>
        <taxon>Nicotianoideae</taxon>
        <taxon>Nicotianeae</taxon>
        <taxon>Nicotiana</taxon>
    </lineage>
</organism>
<reference evidence="1" key="1">
    <citation type="journal article" date="2014" name="Nat. Commun.">
        <title>The tobacco genome sequence and its comparison with those of tomato and potato.</title>
        <authorList>
            <person name="Sierro N."/>
            <person name="Battey J.N."/>
            <person name="Ouadi S."/>
            <person name="Bakaher N."/>
            <person name="Bovet L."/>
            <person name="Willig A."/>
            <person name="Goepfert S."/>
            <person name="Peitsch M.C."/>
            <person name="Ivanov N.V."/>
        </authorList>
    </citation>
    <scope>NUCLEOTIDE SEQUENCE [LARGE SCALE GENOMIC DNA]</scope>
</reference>